<dbReference type="Pfam" id="PF22513">
    <property type="entry name" value="FitA-like_RHH"/>
    <property type="match status" value="1"/>
</dbReference>
<comment type="caution">
    <text evidence="2">The sequence shown here is derived from an EMBL/GenBank/DDBJ whole genome shotgun (WGS) entry which is preliminary data.</text>
</comment>
<proteinExistence type="predicted"/>
<evidence type="ECO:0000259" key="1">
    <source>
        <dbReference type="Pfam" id="PF22513"/>
    </source>
</evidence>
<dbReference type="SUPFAM" id="SSF47598">
    <property type="entry name" value="Ribbon-helix-helix"/>
    <property type="match status" value="1"/>
</dbReference>
<dbReference type="InterPro" id="IPR053853">
    <property type="entry name" value="FitA-like_RHH"/>
</dbReference>
<reference evidence="2 3" key="1">
    <citation type="submission" date="2020-07" db="EMBL/GenBank/DDBJ databases">
        <title>Sequencing the genomes of 1000 actinobacteria strains.</title>
        <authorList>
            <person name="Klenk H.-P."/>
        </authorList>
    </citation>
    <scope>NUCLEOTIDE SEQUENCE [LARGE SCALE GENOMIC DNA]</scope>
    <source>
        <strain evidence="2 3">DSM 22083</strain>
    </source>
</reference>
<gene>
    <name evidence="2" type="ORF">BKA15_003140</name>
</gene>
<protein>
    <submittedName>
        <fullName evidence="2">Plasmid stability protein</fullName>
    </submittedName>
</protein>
<keyword evidence="3" id="KW-1185">Reference proteome</keyword>
<dbReference type="InterPro" id="IPR010985">
    <property type="entry name" value="Ribbon_hlx_hlx"/>
</dbReference>
<feature type="domain" description="Antitoxin FitA-like ribbon-helix-helix" evidence="1">
    <location>
        <begin position="3"/>
        <end position="40"/>
    </location>
</feature>
<organism evidence="2 3">
    <name type="scientific">Microlunatus parietis</name>
    <dbReference type="NCBI Taxonomy" id="682979"/>
    <lineage>
        <taxon>Bacteria</taxon>
        <taxon>Bacillati</taxon>
        <taxon>Actinomycetota</taxon>
        <taxon>Actinomycetes</taxon>
        <taxon>Propionibacteriales</taxon>
        <taxon>Propionibacteriaceae</taxon>
        <taxon>Microlunatus</taxon>
    </lineage>
</organism>
<evidence type="ECO:0000313" key="2">
    <source>
        <dbReference type="EMBL" id="NYE71811.1"/>
    </source>
</evidence>
<sequence length="77" mass="8528">MSTITVRNLPEATRRALKERAARNNRSMEAEARSILEEAVGDGGPNWVEEWLDAAESLRGDPLPIPERSPARTVDLS</sequence>
<dbReference type="Proteomes" id="UP000569914">
    <property type="component" value="Unassembled WGS sequence"/>
</dbReference>
<dbReference type="RefSeq" id="WP_179752215.1">
    <property type="nucleotide sequence ID" value="NZ_JACCBU010000001.1"/>
</dbReference>
<dbReference type="AlphaFoldDB" id="A0A7Y9I894"/>
<accession>A0A7Y9I894</accession>
<dbReference type="GO" id="GO:0006355">
    <property type="term" value="P:regulation of DNA-templated transcription"/>
    <property type="evidence" value="ECO:0007669"/>
    <property type="project" value="InterPro"/>
</dbReference>
<dbReference type="InterPro" id="IPR013321">
    <property type="entry name" value="Arc_rbn_hlx_hlx"/>
</dbReference>
<dbReference type="EMBL" id="JACCBU010000001">
    <property type="protein sequence ID" value="NYE71811.1"/>
    <property type="molecule type" value="Genomic_DNA"/>
</dbReference>
<evidence type="ECO:0000313" key="3">
    <source>
        <dbReference type="Proteomes" id="UP000569914"/>
    </source>
</evidence>
<name>A0A7Y9I894_9ACTN</name>
<dbReference type="Gene3D" id="1.10.1220.10">
    <property type="entry name" value="Met repressor-like"/>
    <property type="match status" value="1"/>
</dbReference>